<dbReference type="RefSeq" id="WP_345083780.1">
    <property type="nucleotide sequence ID" value="NZ_BAABFA010000019.1"/>
</dbReference>
<protein>
    <submittedName>
        <fullName evidence="1">Uncharacterized protein</fullName>
    </submittedName>
</protein>
<reference evidence="2" key="1">
    <citation type="journal article" date="2019" name="Int. J. Syst. Evol. Microbiol.">
        <title>The Global Catalogue of Microorganisms (GCM) 10K type strain sequencing project: providing services to taxonomists for standard genome sequencing and annotation.</title>
        <authorList>
            <consortium name="The Broad Institute Genomics Platform"/>
            <consortium name="The Broad Institute Genome Sequencing Center for Infectious Disease"/>
            <person name="Wu L."/>
            <person name="Ma J."/>
        </authorList>
    </citation>
    <scope>NUCLEOTIDE SEQUENCE [LARGE SCALE GENOMIC DNA]</scope>
    <source>
        <strain evidence="2">JCM 32105</strain>
    </source>
</reference>
<sequence length="179" mass="20126">MRILLTLLLFAAIASLCSCEKLGICVDRDLNIERHADTTARLRLDGYYYSPADTDENGQVMNELMVFYKNGVVLLPGNVSQGNEELYLRAIGGYTGIRSSKASWGAYSIDSILNIAHWKPAKCGAQAVWRKGEVLNDTTFMVREVQIKGRYGTGKLTKEQVFRYRPHMPKPDSLNDFVN</sequence>
<dbReference type="PROSITE" id="PS51257">
    <property type="entry name" value="PROKAR_LIPOPROTEIN"/>
    <property type="match status" value="1"/>
</dbReference>
<evidence type="ECO:0000313" key="1">
    <source>
        <dbReference type="EMBL" id="GAA4468199.1"/>
    </source>
</evidence>
<proteinExistence type="predicted"/>
<organism evidence="1 2">
    <name type="scientific">Nemorincola caseinilytica</name>
    <dbReference type="NCBI Taxonomy" id="2054315"/>
    <lineage>
        <taxon>Bacteria</taxon>
        <taxon>Pseudomonadati</taxon>
        <taxon>Bacteroidota</taxon>
        <taxon>Chitinophagia</taxon>
        <taxon>Chitinophagales</taxon>
        <taxon>Chitinophagaceae</taxon>
        <taxon>Nemorincola</taxon>
    </lineage>
</organism>
<gene>
    <name evidence="1" type="ORF">GCM10023093_25330</name>
</gene>
<keyword evidence="2" id="KW-1185">Reference proteome</keyword>
<evidence type="ECO:0000313" key="2">
    <source>
        <dbReference type="Proteomes" id="UP001500067"/>
    </source>
</evidence>
<dbReference type="Proteomes" id="UP001500067">
    <property type="component" value="Unassembled WGS sequence"/>
</dbReference>
<comment type="caution">
    <text evidence="1">The sequence shown here is derived from an EMBL/GenBank/DDBJ whole genome shotgun (WGS) entry which is preliminary data.</text>
</comment>
<name>A0ABP8NL71_9BACT</name>
<accession>A0ABP8NL71</accession>
<dbReference type="EMBL" id="BAABFA010000019">
    <property type="protein sequence ID" value="GAA4468199.1"/>
    <property type="molecule type" value="Genomic_DNA"/>
</dbReference>